<name>A0A7X2KJ87_LIMRT</name>
<keyword evidence="2" id="KW-0238">DNA-binding</keyword>
<dbReference type="GO" id="GO:0003677">
    <property type="term" value="F:DNA binding"/>
    <property type="evidence" value="ECO:0007669"/>
    <property type="project" value="UniProtKB-KW"/>
</dbReference>
<organism evidence="2 3">
    <name type="scientific">Limosilactobacillus reuteri</name>
    <name type="common">Lactobacillus reuteri</name>
    <dbReference type="NCBI Taxonomy" id="1598"/>
    <lineage>
        <taxon>Bacteria</taxon>
        <taxon>Bacillati</taxon>
        <taxon>Bacillota</taxon>
        <taxon>Bacilli</taxon>
        <taxon>Lactobacillales</taxon>
        <taxon>Lactobacillaceae</taxon>
        <taxon>Limosilactobacillus</taxon>
    </lineage>
</organism>
<protein>
    <submittedName>
        <fullName evidence="2">Single-stranded DNA-binding protein</fullName>
    </submittedName>
</protein>
<dbReference type="InterPro" id="IPR007499">
    <property type="entry name" value="ERF_bacteria_virus"/>
</dbReference>
<evidence type="ECO:0000313" key="2">
    <source>
        <dbReference type="EMBL" id="MRH80868.1"/>
    </source>
</evidence>
<dbReference type="EMBL" id="WJMX01000016">
    <property type="protein sequence ID" value="MRH80868.1"/>
    <property type="molecule type" value="Genomic_DNA"/>
</dbReference>
<accession>A0A7X2KJ87</accession>
<reference evidence="2 3" key="1">
    <citation type="submission" date="2019-11" db="EMBL/GenBank/DDBJ databases">
        <title>Draft genome sequence of 12 host-associated Lactobacillus reuteri rodent strains.</title>
        <authorList>
            <person name="Zhang S."/>
            <person name="Ozcam M."/>
            <person name="Van Pijkeren J.P."/>
        </authorList>
    </citation>
    <scope>NUCLEOTIDE SEQUENCE [LARGE SCALE GENOMIC DNA]</scope>
    <source>
        <strain evidence="2 3">CR</strain>
    </source>
</reference>
<dbReference type="Pfam" id="PF04404">
    <property type="entry name" value="ERF"/>
    <property type="match status" value="1"/>
</dbReference>
<feature type="compositionally biased region" description="Low complexity" evidence="1">
    <location>
        <begin position="150"/>
        <end position="186"/>
    </location>
</feature>
<dbReference type="RefSeq" id="WP_153703461.1">
    <property type="nucleotide sequence ID" value="NZ_WJMX01000016.1"/>
</dbReference>
<dbReference type="Proteomes" id="UP000470878">
    <property type="component" value="Unassembled WGS sequence"/>
</dbReference>
<feature type="compositionally biased region" description="Acidic residues" evidence="1">
    <location>
        <begin position="140"/>
        <end position="149"/>
    </location>
</feature>
<evidence type="ECO:0000256" key="1">
    <source>
        <dbReference type="SAM" id="MobiDB-lite"/>
    </source>
</evidence>
<dbReference type="AlphaFoldDB" id="A0A7X2KJ87"/>
<sequence>MVEAVETPKEKRENLSLAEKLNRAIADIGPVKKDGSNNYQNYRFQSEAAIKAAVKKAMSLNGFSIIPKYEVLHQRDVPGRKGNNHIVDVMGTFTITDGRKDQEIVGQMPGSGMDTGEKAMAKACTSAQKYFYKQLFNISDQDDDPDATDSDIGTPTNYQQQGTYPQQQNNYPVQNNYQNQSQNQQTVNNARMQTYHKVIENLANALGTTYEKADGSVKSMAKKENNWANAKTVDAQLAICINVANQLMAEASQPAPQ</sequence>
<gene>
    <name evidence="2" type="ORF">GIX77_08855</name>
</gene>
<feature type="region of interest" description="Disordered" evidence="1">
    <location>
        <begin position="140"/>
        <end position="186"/>
    </location>
</feature>
<evidence type="ECO:0000313" key="3">
    <source>
        <dbReference type="Proteomes" id="UP000470878"/>
    </source>
</evidence>
<proteinExistence type="predicted"/>
<comment type="caution">
    <text evidence="2">The sequence shown here is derived from an EMBL/GenBank/DDBJ whole genome shotgun (WGS) entry which is preliminary data.</text>
</comment>